<sequence length="257" mass="28956">MLDLLILKIDYMRKLVFTLFAVLLITLSSCSSDDSPESSNPPVSSADVLLTKITETYDDGTSASINFSYEGNKIISAFSEGYEETYTYTGDLLTQINEYEEGALISQTVLEYDSQDRLRTEVYTSGNINQTNEYTYNEDGTITMNENDVNTYILTFNNGNLMSEDHVDGNQDYTFTYDDKKSPFYNIFQRSVFSLVGSFEAYKNNVLSYVNTGGATLSDGFTNTFTYNANGFPETGVTIYEPGTVNEETILLQFFYE</sequence>
<dbReference type="EMBL" id="JPFK01000002">
    <property type="protein sequence ID" value="KFB02463.1"/>
    <property type="molecule type" value="Genomic_DNA"/>
</dbReference>
<reference evidence="1 2" key="1">
    <citation type="journal article" date="2014" name="Genome Announc.">
        <title>Draft Genome Sequence of the Algicidal Bacterium Mangrovimonas yunxiaonensis Strain LY01.</title>
        <authorList>
            <person name="Li Y."/>
            <person name="Zhu H."/>
            <person name="Li C."/>
            <person name="Zhang H."/>
            <person name="Chen Z."/>
            <person name="Zheng W."/>
            <person name="Xu H."/>
            <person name="Zheng T."/>
        </authorList>
    </citation>
    <scope>NUCLEOTIDE SEQUENCE [LARGE SCALE GENOMIC DNA]</scope>
    <source>
        <strain evidence="1 2">LY01</strain>
    </source>
</reference>
<dbReference type="eggNOG" id="ENOG5033MUM">
    <property type="taxonomic scope" value="Bacteria"/>
</dbReference>
<evidence type="ECO:0000313" key="2">
    <source>
        <dbReference type="Proteomes" id="UP000028521"/>
    </source>
</evidence>
<evidence type="ECO:0008006" key="3">
    <source>
        <dbReference type="Google" id="ProtNLM"/>
    </source>
</evidence>
<gene>
    <name evidence="1" type="ORF">IA57_02195</name>
</gene>
<dbReference type="AlphaFoldDB" id="A0A084TP27"/>
<name>A0A084TP27_9FLAO</name>
<dbReference type="OrthoDB" id="1444189at2"/>
<keyword evidence="2" id="KW-1185">Reference proteome</keyword>
<proteinExistence type="predicted"/>
<organism evidence="1 2">
    <name type="scientific">Mangrovimonas yunxiaonensis</name>
    <dbReference type="NCBI Taxonomy" id="1197477"/>
    <lineage>
        <taxon>Bacteria</taxon>
        <taxon>Pseudomonadati</taxon>
        <taxon>Bacteroidota</taxon>
        <taxon>Flavobacteriia</taxon>
        <taxon>Flavobacteriales</taxon>
        <taxon>Flavobacteriaceae</taxon>
        <taxon>Mangrovimonas</taxon>
    </lineage>
</organism>
<evidence type="ECO:0000313" key="1">
    <source>
        <dbReference type="EMBL" id="KFB02463.1"/>
    </source>
</evidence>
<dbReference type="RefSeq" id="WP_036118637.1">
    <property type="nucleotide sequence ID" value="NZ_BMET01000002.1"/>
</dbReference>
<dbReference type="STRING" id="1197477.IA57_02195"/>
<protein>
    <recommendedName>
        <fullName evidence="3">DUF4595 domain-containing protein</fullName>
    </recommendedName>
</protein>
<reference evidence="2" key="2">
    <citation type="submission" date="2014-07" db="EMBL/GenBank/DDBJ databases">
        <title>Genome sequence of Mangrovimonas yunxiaonensis.</title>
        <authorList>
            <person name="Li Y."/>
            <person name="Zheng T."/>
        </authorList>
    </citation>
    <scope>NUCLEOTIDE SEQUENCE [LARGE SCALE GENOMIC DNA]</scope>
    <source>
        <strain evidence="2">LY01</strain>
    </source>
</reference>
<dbReference type="Proteomes" id="UP000028521">
    <property type="component" value="Unassembled WGS sequence"/>
</dbReference>
<comment type="caution">
    <text evidence="1">The sequence shown here is derived from an EMBL/GenBank/DDBJ whole genome shotgun (WGS) entry which is preliminary data.</text>
</comment>
<accession>A0A084TP27</accession>